<dbReference type="Proteomes" id="UP001165283">
    <property type="component" value="Unassembled WGS sequence"/>
</dbReference>
<dbReference type="SUPFAM" id="SSF63380">
    <property type="entry name" value="Riboflavin synthase domain-like"/>
    <property type="match status" value="1"/>
</dbReference>
<accession>A0ABT1A7L8</accession>
<comment type="caution">
    <text evidence="5">The sequence shown here is derived from an EMBL/GenBank/DDBJ whole genome shotgun (WGS) entry which is preliminary data.</text>
</comment>
<gene>
    <name evidence="5" type="ORF">KDL28_26965</name>
</gene>
<proteinExistence type="predicted"/>
<dbReference type="InterPro" id="IPR008333">
    <property type="entry name" value="Cbr1-like_FAD-bd_dom"/>
</dbReference>
<dbReference type="InterPro" id="IPR001709">
    <property type="entry name" value="Flavoprot_Pyr_Nucl_cyt_Rdtase"/>
</dbReference>
<dbReference type="PANTHER" id="PTHR47354:SF5">
    <property type="entry name" value="PROTEIN RFBI"/>
    <property type="match status" value="1"/>
</dbReference>
<keyword evidence="2" id="KW-0479">Metal-binding</keyword>
<dbReference type="RefSeq" id="WP_252442982.1">
    <property type="nucleotide sequence ID" value="NZ_JAGSOV010000057.1"/>
</dbReference>
<evidence type="ECO:0000259" key="4">
    <source>
        <dbReference type="PROSITE" id="PS51384"/>
    </source>
</evidence>
<dbReference type="PRINTS" id="PR00410">
    <property type="entry name" value="PHEHYDRXLASE"/>
</dbReference>
<protein>
    <submittedName>
        <fullName evidence="5">Oxidoreductase</fullName>
    </submittedName>
</protein>
<dbReference type="InterPro" id="IPR001433">
    <property type="entry name" value="OxRdtase_FAD/NAD-bd"/>
</dbReference>
<dbReference type="PANTHER" id="PTHR47354">
    <property type="entry name" value="NADH OXIDOREDUCTASE HCR"/>
    <property type="match status" value="1"/>
</dbReference>
<dbReference type="InterPro" id="IPR017938">
    <property type="entry name" value="Riboflavin_synthase-like_b-brl"/>
</dbReference>
<dbReference type="Gene3D" id="3.40.50.80">
    <property type="entry name" value="Nucleotide-binding domain of ferredoxin-NADP reductase (FNR) module"/>
    <property type="match status" value="1"/>
</dbReference>
<sequence length="248" mass="26080">MSTTPYGTTHRATLRWQDAVVRSVRDETRSARTLRLELPTARPHLAGQHYVVRLTAPDGYTASRSYSVASAPADGFDEPPVGHIELTVERLADGEVSGYLCDVVEPGDELEVRGPIGGFFAWAGTSPALLVGGGSGVVPLMSMLRQARLTGRADLVRLVVSARSPQDLYYAEEIVGPQTTVLYTRQAPPGAGRAAGRLAVADLAGLVRGGEDVYVCGSPGFADAATAVLVEAGVPVPAIRVERFGPTG</sequence>
<feature type="domain" description="FAD-binding FR-type" evidence="4">
    <location>
        <begin position="14"/>
        <end position="122"/>
    </location>
</feature>
<keyword evidence="3" id="KW-0411">Iron-sulfur</keyword>
<evidence type="ECO:0000313" key="5">
    <source>
        <dbReference type="EMBL" id="MCO1658714.1"/>
    </source>
</evidence>
<reference evidence="5" key="1">
    <citation type="submission" date="2021-04" db="EMBL/GenBank/DDBJ databases">
        <title>Pseudonocardia sp. nov., isolated from sandy soil of mangrove forest.</title>
        <authorList>
            <person name="Zan Z."/>
            <person name="Huang R."/>
            <person name="Liu W."/>
        </authorList>
    </citation>
    <scope>NUCLEOTIDE SEQUENCE</scope>
    <source>
        <strain evidence="5">S2-4</strain>
    </source>
</reference>
<evidence type="ECO:0000256" key="1">
    <source>
        <dbReference type="ARBA" id="ARBA00001974"/>
    </source>
</evidence>
<dbReference type="PRINTS" id="PR00371">
    <property type="entry name" value="FPNCR"/>
</dbReference>
<evidence type="ECO:0000256" key="3">
    <source>
        <dbReference type="ARBA" id="ARBA00023014"/>
    </source>
</evidence>
<keyword evidence="2" id="KW-0001">2Fe-2S</keyword>
<name>A0ABT1A7L8_9PSEU</name>
<dbReference type="Pfam" id="PF00970">
    <property type="entry name" value="FAD_binding_6"/>
    <property type="match status" value="1"/>
</dbReference>
<keyword evidence="6" id="KW-1185">Reference proteome</keyword>
<dbReference type="InterPro" id="IPR050415">
    <property type="entry name" value="MRET"/>
</dbReference>
<dbReference type="Pfam" id="PF00175">
    <property type="entry name" value="NAD_binding_1"/>
    <property type="match status" value="1"/>
</dbReference>
<evidence type="ECO:0000256" key="2">
    <source>
        <dbReference type="ARBA" id="ARBA00022714"/>
    </source>
</evidence>
<dbReference type="Gene3D" id="2.40.30.10">
    <property type="entry name" value="Translation factors"/>
    <property type="match status" value="1"/>
</dbReference>
<organism evidence="5 6">
    <name type="scientific">Pseudonocardia humida</name>
    <dbReference type="NCBI Taxonomy" id="2800819"/>
    <lineage>
        <taxon>Bacteria</taxon>
        <taxon>Bacillati</taxon>
        <taxon>Actinomycetota</taxon>
        <taxon>Actinomycetes</taxon>
        <taxon>Pseudonocardiales</taxon>
        <taxon>Pseudonocardiaceae</taxon>
        <taxon>Pseudonocardia</taxon>
    </lineage>
</organism>
<dbReference type="InterPro" id="IPR017927">
    <property type="entry name" value="FAD-bd_FR_type"/>
</dbReference>
<comment type="cofactor">
    <cofactor evidence="1">
        <name>FAD</name>
        <dbReference type="ChEBI" id="CHEBI:57692"/>
    </cofactor>
</comment>
<evidence type="ECO:0000313" key="6">
    <source>
        <dbReference type="Proteomes" id="UP001165283"/>
    </source>
</evidence>
<dbReference type="InterPro" id="IPR039261">
    <property type="entry name" value="FNR_nucleotide-bd"/>
</dbReference>
<keyword evidence="2" id="KW-0408">Iron</keyword>
<dbReference type="EMBL" id="JAGSOV010000057">
    <property type="protein sequence ID" value="MCO1658714.1"/>
    <property type="molecule type" value="Genomic_DNA"/>
</dbReference>
<dbReference type="SUPFAM" id="SSF52343">
    <property type="entry name" value="Ferredoxin reductase-like, C-terminal NADP-linked domain"/>
    <property type="match status" value="1"/>
</dbReference>
<dbReference type="PROSITE" id="PS51384">
    <property type="entry name" value="FAD_FR"/>
    <property type="match status" value="1"/>
</dbReference>